<dbReference type="PRINTS" id="PR00420">
    <property type="entry name" value="RNGMNOXGNASE"/>
</dbReference>
<dbReference type="InterPro" id="IPR002937">
    <property type="entry name" value="Amino_oxidase"/>
</dbReference>
<dbReference type="Pfam" id="PF01593">
    <property type="entry name" value="Amino_oxidase"/>
    <property type="match status" value="1"/>
</dbReference>
<evidence type="ECO:0000313" key="3">
    <source>
        <dbReference type="Proteomes" id="UP000479241"/>
    </source>
</evidence>
<dbReference type="SUPFAM" id="SSF51905">
    <property type="entry name" value="FAD/NAD(P)-binding domain"/>
    <property type="match status" value="1"/>
</dbReference>
<dbReference type="InterPro" id="IPR036188">
    <property type="entry name" value="FAD/NAD-bd_sf"/>
</dbReference>
<proteinExistence type="predicted"/>
<dbReference type="Proteomes" id="UP000479241">
    <property type="component" value="Unassembled WGS sequence"/>
</dbReference>
<feature type="domain" description="Amine oxidase" evidence="1">
    <location>
        <begin position="16"/>
        <end position="403"/>
    </location>
</feature>
<dbReference type="PANTHER" id="PTHR42841">
    <property type="entry name" value="AMINE OXIDASE"/>
    <property type="match status" value="1"/>
</dbReference>
<dbReference type="AlphaFoldDB" id="A0A6L9VXQ2"/>
<protein>
    <submittedName>
        <fullName evidence="2">NAD(P)-binding protein</fullName>
    </submittedName>
</protein>
<dbReference type="Gene3D" id="3.50.50.60">
    <property type="entry name" value="FAD/NAD(P)-binding domain"/>
    <property type="match status" value="1"/>
</dbReference>
<organism evidence="2 3">
    <name type="scientific">Blastococcus saxobsidens</name>
    <dbReference type="NCBI Taxonomy" id="138336"/>
    <lineage>
        <taxon>Bacteria</taxon>
        <taxon>Bacillati</taxon>
        <taxon>Actinomycetota</taxon>
        <taxon>Actinomycetes</taxon>
        <taxon>Geodermatophilales</taxon>
        <taxon>Geodermatophilaceae</taxon>
        <taxon>Blastococcus</taxon>
    </lineage>
</organism>
<name>A0A6L9VXQ2_9ACTN</name>
<sequence length="417" mass="42929">MSTPQQAEVVVVGAGLAGLSAASRLAAAGVDVHVLEASGHVGGRLATERIDGFVVDRGFQVFNTGYPRAADLDLPALELGWFERGAIVRAGGRAHPVVDPRRRPGSALGTATAPLGGLREKAALVAFSLRAGYAPVDRLLARPETTAAQSLRRAGVGDAAIERFLRPFLAGVLLEEELATSSRYVDLLWRSFVRGATGLPASGMQAIGEQLAGRLDPGRVHLGTPVRSVAPGTVGTDDGPWSAGAVVVATDPGTAAGLLPAVEASAPRQVTTHLHVLPESPWPSALIVLGQPDGRLVNSAVVSDAQPRYSPDGRALVASSTLGPTRETDVRGEVAAAHGVSPSELEHLTTVTVPGAQPAALPPLQLRRPVDLGDGVYVCGDHRDTPSIQGAMASGARTARAVLRALRPTRPGTTGNG</sequence>
<accession>A0A6L9VXQ2</accession>
<dbReference type="EMBL" id="JAAGWG010000002">
    <property type="protein sequence ID" value="NEK84573.1"/>
    <property type="molecule type" value="Genomic_DNA"/>
</dbReference>
<gene>
    <name evidence="2" type="ORF">GCU60_02170</name>
</gene>
<comment type="caution">
    <text evidence="2">The sequence shown here is derived from an EMBL/GenBank/DDBJ whole genome shotgun (WGS) entry which is preliminary data.</text>
</comment>
<evidence type="ECO:0000313" key="2">
    <source>
        <dbReference type="EMBL" id="NEK84573.1"/>
    </source>
</evidence>
<evidence type="ECO:0000259" key="1">
    <source>
        <dbReference type="Pfam" id="PF01593"/>
    </source>
</evidence>
<reference evidence="2 3" key="1">
    <citation type="submission" date="2019-12" db="EMBL/GenBank/DDBJ databases">
        <title>the WGS of Blastococcus saxobsidens 67B17.</title>
        <authorList>
            <person name="Jiang Z."/>
        </authorList>
    </citation>
    <scope>NUCLEOTIDE SEQUENCE [LARGE SCALE GENOMIC DNA]</scope>
    <source>
        <strain evidence="2 3">67B17</strain>
    </source>
</reference>
<dbReference type="GO" id="GO:0016491">
    <property type="term" value="F:oxidoreductase activity"/>
    <property type="evidence" value="ECO:0007669"/>
    <property type="project" value="InterPro"/>
</dbReference>